<dbReference type="PANTHER" id="PTHR37042:SF4">
    <property type="entry name" value="OUTER MEMBRANE PROTEIN RV1973"/>
    <property type="match status" value="1"/>
</dbReference>
<dbReference type="EMBL" id="NCXO01000033">
    <property type="protein sequence ID" value="OSC32756.1"/>
    <property type="molecule type" value="Genomic_DNA"/>
</dbReference>
<proteinExistence type="predicted"/>
<comment type="caution">
    <text evidence="3">The sequence shown here is derived from an EMBL/GenBank/DDBJ whole genome shotgun (WGS) entry which is preliminary data.</text>
</comment>
<accession>A0A7I7SKB0</accession>
<organism evidence="3 4">
    <name type="scientific">Mycolicibacillus koreensis</name>
    <dbReference type="NCBI Taxonomy" id="1069220"/>
    <lineage>
        <taxon>Bacteria</taxon>
        <taxon>Bacillati</taxon>
        <taxon>Actinomycetota</taxon>
        <taxon>Actinomycetes</taxon>
        <taxon>Mycobacteriales</taxon>
        <taxon>Mycobacteriaceae</taxon>
        <taxon>Mycolicibacillus</taxon>
    </lineage>
</organism>
<dbReference type="RefSeq" id="WP_069393685.1">
    <property type="nucleotide sequence ID" value="NZ_AP022594.1"/>
</dbReference>
<evidence type="ECO:0000256" key="1">
    <source>
        <dbReference type="ARBA" id="ARBA00004370"/>
    </source>
</evidence>
<protein>
    <submittedName>
        <fullName evidence="3">Mammalian cell entry protein</fullName>
    </submittedName>
</protein>
<comment type="subcellular location">
    <subcellularLocation>
        <location evidence="1">Membrane</location>
    </subcellularLocation>
</comment>
<dbReference type="OrthoDB" id="4750467at2"/>
<evidence type="ECO:0000313" key="3">
    <source>
        <dbReference type="EMBL" id="OSC32756.1"/>
    </source>
</evidence>
<dbReference type="GO" id="GO:0016020">
    <property type="term" value="C:membrane"/>
    <property type="evidence" value="ECO:0007669"/>
    <property type="project" value="UniProtKB-SubCell"/>
</dbReference>
<gene>
    <name evidence="3" type="ORF">B8W67_14235</name>
</gene>
<dbReference type="AlphaFoldDB" id="A0A7I7SKB0"/>
<keyword evidence="4" id="KW-1185">Reference proteome</keyword>
<dbReference type="Proteomes" id="UP000193577">
    <property type="component" value="Unassembled WGS sequence"/>
</dbReference>
<keyword evidence="2" id="KW-0472">Membrane</keyword>
<evidence type="ECO:0000313" key="4">
    <source>
        <dbReference type="Proteomes" id="UP000193577"/>
    </source>
</evidence>
<name>A0A7I7SKB0_9MYCO</name>
<dbReference type="PROSITE" id="PS51257">
    <property type="entry name" value="PROKAR_LIPOPROTEIN"/>
    <property type="match status" value="1"/>
</dbReference>
<sequence length="164" mass="18098">MTVWARRASVALIGVLACAVVALGAVGGGLYWDRVQSRAEQSARAELPALAAETIPRIFGFDYQTVETTMTDVYPMLTPRYRPDFEQQVTTVVIPQARERKLVSQISVIGQGMVDAGRTSASVLVFLNRTVTDPSGEPFVEPARVRVDYRKIDGKWLVDMIKPV</sequence>
<reference evidence="3 4" key="1">
    <citation type="submission" date="2017-04" db="EMBL/GenBank/DDBJ databases">
        <title>The new phylogeny of genus Mycobacterium.</title>
        <authorList>
            <person name="Tortoli E."/>
            <person name="Trovato A."/>
            <person name="Cirillo D.M."/>
        </authorList>
    </citation>
    <scope>NUCLEOTIDE SEQUENCE [LARGE SCALE GENOMIC DNA]</scope>
    <source>
        <strain evidence="3 4">KCTC 19819</strain>
    </source>
</reference>
<dbReference type="PANTHER" id="PTHR37042">
    <property type="entry name" value="OUTER MEMBRANE PROTEIN RV1973"/>
    <property type="match status" value="1"/>
</dbReference>
<evidence type="ECO:0000256" key="2">
    <source>
        <dbReference type="ARBA" id="ARBA00023136"/>
    </source>
</evidence>